<accession>A0A9E8MKL0</accession>
<evidence type="ECO:0000256" key="1">
    <source>
        <dbReference type="ARBA" id="ARBA00004651"/>
    </source>
</evidence>
<evidence type="ECO:0000256" key="2">
    <source>
        <dbReference type="ARBA" id="ARBA00022475"/>
    </source>
</evidence>
<evidence type="ECO:0000313" key="12">
    <source>
        <dbReference type="Proteomes" id="UP001164706"/>
    </source>
</evidence>
<evidence type="ECO:0000256" key="7">
    <source>
        <dbReference type="ARBA" id="ARBA00023315"/>
    </source>
</evidence>
<dbReference type="InterPro" id="IPR036526">
    <property type="entry name" value="C-N_Hydrolase_sf"/>
</dbReference>
<feature type="domain" description="CN hydrolase" evidence="10">
    <location>
        <begin position="254"/>
        <end position="506"/>
    </location>
</feature>
<dbReference type="GO" id="GO:0005886">
    <property type="term" value="C:plasma membrane"/>
    <property type="evidence" value="ECO:0007669"/>
    <property type="project" value="UniProtKB-SubCell"/>
</dbReference>
<dbReference type="HAMAP" id="MF_01148">
    <property type="entry name" value="Lnt"/>
    <property type="match status" value="1"/>
</dbReference>
<dbReference type="InterPro" id="IPR045378">
    <property type="entry name" value="LNT_N"/>
</dbReference>
<keyword evidence="6 8" id="KW-0472">Membrane</keyword>
<comment type="subcellular location">
    <subcellularLocation>
        <location evidence="1 8">Cell membrane</location>
        <topology evidence="1 8">Multi-pass membrane protein</topology>
    </subcellularLocation>
</comment>
<feature type="transmembrane region" description="Helical" evidence="8">
    <location>
        <begin position="64"/>
        <end position="80"/>
    </location>
</feature>
<evidence type="ECO:0000259" key="10">
    <source>
        <dbReference type="PROSITE" id="PS50263"/>
    </source>
</evidence>
<keyword evidence="3 8" id="KW-0808">Transferase</keyword>
<dbReference type="Pfam" id="PF00795">
    <property type="entry name" value="CN_hydrolase"/>
    <property type="match status" value="1"/>
</dbReference>
<dbReference type="RefSeq" id="WP_267781058.1">
    <property type="nucleotide sequence ID" value="NZ_CP113089.1"/>
</dbReference>
<proteinExistence type="inferred from homology"/>
<dbReference type="Gene3D" id="3.60.110.10">
    <property type="entry name" value="Carbon-nitrogen hydrolase"/>
    <property type="match status" value="1"/>
</dbReference>
<evidence type="ECO:0000256" key="4">
    <source>
        <dbReference type="ARBA" id="ARBA00022692"/>
    </source>
</evidence>
<evidence type="ECO:0000256" key="6">
    <source>
        <dbReference type="ARBA" id="ARBA00023136"/>
    </source>
</evidence>
<comment type="similarity">
    <text evidence="8">Belongs to the CN hydrolase family. Apolipoprotein N-acyltransferase subfamily.</text>
</comment>
<feature type="transmembrane region" description="Helical" evidence="8">
    <location>
        <begin position="195"/>
        <end position="220"/>
    </location>
</feature>
<name>A0A9E8MKL0_9MICO</name>
<feature type="transmembrane region" description="Helical" evidence="8">
    <location>
        <begin position="148"/>
        <end position="165"/>
    </location>
</feature>
<protein>
    <recommendedName>
        <fullName evidence="8">Apolipoprotein N-acyltransferase</fullName>
        <shortName evidence="8">ALP N-acyltransferase</shortName>
        <ecNumber evidence="8">2.3.1.269</ecNumber>
    </recommendedName>
</protein>
<dbReference type="Pfam" id="PF20154">
    <property type="entry name" value="LNT_N"/>
    <property type="match status" value="1"/>
</dbReference>
<keyword evidence="7 8" id="KW-0012">Acyltransferase</keyword>
<keyword evidence="2 8" id="KW-1003">Cell membrane</keyword>
<dbReference type="InterPro" id="IPR003010">
    <property type="entry name" value="C-N_Hydrolase"/>
</dbReference>
<dbReference type="EMBL" id="CP113089">
    <property type="protein sequence ID" value="WAB81309.1"/>
    <property type="molecule type" value="Genomic_DNA"/>
</dbReference>
<dbReference type="Proteomes" id="UP001164706">
    <property type="component" value="Chromosome"/>
</dbReference>
<feature type="region of interest" description="Disordered" evidence="9">
    <location>
        <begin position="545"/>
        <end position="566"/>
    </location>
</feature>
<feature type="transmembrane region" description="Helical" evidence="8">
    <location>
        <begin position="87"/>
        <end position="107"/>
    </location>
</feature>
<evidence type="ECO:0000256" key="9">
    <source>
        <dbReference type="SAM" id="MobiDB-lite"/>
    </source>
</evidence>
<feature type="transmembrane region" description="Helical" evidence="8">
    <location>
        <begin position="113"/>
        <end position="136"/>
    </location>
</feature>
<dbReference type="CDD" id="cd07571">
    <property type="entry name" value="ALP_N-acyl_transferase"/>
    <property type="match status" value="1"/>
</dbReference>
<comment type="function">
    <text evidence="8">Catalyzes the phospholipid dependent N-acylation of the N-terminal cysteine of apolipoprotein, the last step in lipoprotein maturation.</text>
</comment>
<gene>
    <name evidence="8 11" type="primary">lnt</name>
    <name evidence="11" type="ORF">OVN18_12340</name>
</gene>
<dbReference type="KEGG" id="mdb:OVN18_12340"/>
<evidence type="ECO:0000313" key="11">
    <source>
        <dbReference type="EMBL" id="WAB81309.1"/>
    </source>
</evidence>
<dbReference type="InterPro" id="IPR004563">
    <property type="entry name" value="Apolipo_AcylTrfase"/>
</dbReference>
<evidence type="ECO:0000256" key="5">
    <source>
        <dbReference type="ARBA" id="ARBA00022989"/>
    </source>
</evidence>
<keyword evidence="4 8" id="KW-0812">Transmembrane</keyword>
<dbReference type="EC" id="2.3.1.269" evidence="8"/>
<dbReference type="PANTHER" id="PTHR38686:SF1">
    <property type="entry name" value="APOLIPOPROTEIN N-ACYLTRANSFERASE"/>
    <property type="match status" value="1"/>
</dbReference>
<comment type="catalytic activity">
    <reaction evidence="8">
        <text>N-terminal S-1,2-diacyl-sn-glyceryl-L-cysteinyl-[lipoprotein] + a glycerophospholipid = N-acyl-S-1,2-diacyl-sn-glyceryl-L-cysteinyl-[lipoprotein] + a 2-acyl-sn-glycero-3-phospholipid + H(+)</text>
        <dbReference type="Rhea" id="RHEA:48228"/>
        <dbReference type="Rhea" id="RHEA-COMP:14681"/>
        <dbReference type="Rhea" id="RHEA-COMP:14684"/>
        <dbReference type="ChEBI" id="CHEBI:15378"/>
        <dbReference type="ChEBI" id="CHEBI:136912"/>
        <dbReference type="ChEBI" id="CHEBI:140656"/>
        <dbReference type="ChEBI" id="CHEBI:140657"/>
        <dbReference type="ChEBI" id="CHEBI:140660"/>
        <dbReference type="EC" id="2.3.1.269"/>
    </reaction>
</comment>
<feature type="transmembrane region" description="Helical" evidence="8">
    <location>
        <begin position="227"/>
        <end position="246"/>
    </location>
</feature>
<comment type="pathway">
    <text evidence="8">Protein modification; lipoprotein biosynthesis (N-acyl transfer).</text>
</comment>
<reference evidence="11" key="1">
    <citation type="submission" date="2022-11" db="EMBL/GenBank/DDBJ databases">
        <title>Description of Microcella daejonensis nov. sp, isolated from riverside soil.</title>
        <authorList>
            <person name="Molina K.M."/>
            <person name="Kim S.B."/>
        </authorList>
    </citation>
    <scope>NUCLEOTIDE SEQUENCE</scope>
    <source>
        <strain evidence="11">MMS21-STM12</strain>
    </source>
</reference>
<dbReference type="GO" id="GO:0016410">
    <property type="term" value="F:N-acyltransferase activity"/>
    <property type="evidence" value="ECO:0007669"/>
    <property type="project" value="UniProtKB-UniRule"/>
</dbReference>
<dbReference type="PANTHER" id="PTHR38686">
    <property type="entry name" value="APOLIPOPROTEIN N-ACYLTRANSFERASE"/>
    <property type="match status" value="1"/>
</dbReference>
<keyword evidence="12" id="KW-1185">Reference proteome</keyword>
<sequence>MSIHRRPSRIGRVMDAALAPRATPTRLAPPPEPAHAAAGMPIGIALLAAAAAGLLLDAGFPDRGWWPLSIAGTALLLLSLRGRSLRGAMLVGAVGGFVYYGALIEWLTVYLGLVPWLALTIAQVLWVALGAVPIALAWRWLPRAFPGGLGRLVLLPVVLAAFWMLRESVANVFPWGGFAWGRLAVTQAEGPLAGWAGWVGMSGLTFLVALVGALLAVVAVERRTPALARAVLVTGLAAVLLAWPAFPTAVSGTARVAAVQGDSEAGLFAARERGAILQDHYDATRPLFDAGEELDLVVWPENASDIDPLRDEYSASVLDAVTRNLDAPLIVGTITQEGEETFNSALLWRSGEGSVDQYDKIHPVPFAEYLPERDFFYPLAPDLFDLVPRDYSFGQRDTILDDAELIARGIVTGIAICYDIVDDDLLARMIDEGATLIAAPTNNADFGRSDQNVQQLAIARLRAIEQGRSVVQASTVGASAIIGPDGRDIDSLPLYEAGYMVAEVPLSSSVTPAHALGRTLEFGLGMLALSSLALAALHLGREGRRAVDPRRSGPLGWSAANPEQRR</sequence>
<evidence type="ECO:0000256" key="3">
    <source>
        <dbReference type="ARBA" id="ARBA00022679"/>
    </source>
</evidence>
<evidence type="ECO:0000256" key="8">
    <source>
        <dbReference type="HAMAP-Rule" id="MF_01148"/>
    </source>
</evidence>
<keyword evidence="5 8" id="KW-1133">Transmembrane helix</keyword>
<organism evidence="11 12">
    <name type="scientific">Microcella daejeonensis</name>
    <dbReference type="NCBI Taxonomy" id="2994971"/>
    <lineage>
        <taxon>Bacteria</taxon>
        <taxon>Bacillati</taxon>
        <taxon>Actinomycetota</taxon>
        <taxon>Actinomycetes</taxon>
        <taxon>Micrococcales</taxon>
        <taxon>Microbacteriaceae</taxon>
        <taxon>Microcella</taxon>
    </lineage>
</organism>
<dbReference type="SUPFAM" id="SSF56317">
    <property type="entry name" value="Carbon-nitrogen hydrolase"/>
    <property type="match status" value="1"/>
</dbReference>
<dbReference type="NCBIfam" id="TIGR00546">
    <property type="entry name" value="lnt"/>
    <property type="match status" value="1"/>
</dbReference>
<dbReference type="PROSITE" id="PS50263">
    <property type="entry name" value="CN_HYDROLASE"/>
    <property type="match status" value="1"/>
</dbReference>
<feature type="transmembrane region" description="Helical" evidence="8">
    <location>
        <begin position="36"/>
        <end position="58"/>
    </location>
</feature>
<dbReference type="AlphaFoldDB" id="A0A9E8MKL0"/>
<dbReference type="GO" id="GO:0042158">
    <property type="term" value="P:lipoprotein biosynthetic process"/>
    <property type="evidence" value="ECO:0007669"/>
    <property type="project" value="UniProtKB-UniRule"/>
</dbReference>